<dbReference type="EMBL" id="BLLK01000047">
    <property type="protein sequence ID" value="GFH53665.1"/>
    <property type="molecule type" value="Genomic_DNA"/>
</dbReference>
<evidence type="ECO:0000313" key="2">
    <source>
        <dbReference type="EMBL" id="GFH53665.1"/>
    </source>
</evidence>
<dbReference type="Proteomes" id="UP001054902">
    <property type="component" value="Unassembled WGS sequence"/>
</dbReference>
<feature type="compositionally biased region" description="Low complexity" evidence="1">
    <location>
        <begin position="455"/>
        <end position="495"/>
    </location>
</feature>
<sequence length="515" mass="56429">MQLLKKRSGLKKKGSKDFNVDEKDWLPKKLNRSGSSLLKPSSSMLSTSSSFSFSKKHDGPTSIVDFTISIEALDGIIATNTGGKFVNIGQMGVPVFGVVSYNQRVVGSKSFIQSNVPSMPLVKSNSSFGNRDRFHAGFSNPLSSPGEAESAKIEIALPMRKNTRAASGFYGREMEMTFSLMRGSEVMKLGMISLPLSGDESGHSKLIAISNEKTVKTTRIVGNKRISQKSRSTLNSSSISFINDPSRRYSLQRANLRISVVANERINESEGATAQYMNKTSLSKSSSSHGDSRPPRPSTARGQRKKIPENLRPVCDLVSIDAESQRVSIVSGKDNDHEEIEIMRLQSKTKSTDDDSLLEDNYTMSQDTLSRASTNLSGDSFEDKEFMDRSSSYLKSTSGFASVEPDDTISPIGSTNSDLSQDDTAFIDDVSLGTIQKFKEIGNMVGSLYVEPKRQSSSSKRSSSSPKKPESLSKPSKSPSRSSRKPSQSPQKPQSILKSRKSSSRRKKSYDAYEL</sequence>
<feature type="compositionally biased region" description="Basic residues" evidence="1">
    <location>
        <begin position="498"/>
        <end position="508"/>
    </location>
</feature>
<feature type="region of interest" description="Disordered" evidence="1">
    <location>
        <begin position="452"/>
        <end position="515"/>
    </location>
</feature>
<accession>A0AAD3CZA5</accession>
<feature type="region of interest" description="Disordered" evidence="1">
    <location>
        <begin position="271"/>
        <end position="311"/>
    </location>
</feature>
<evidence type="ECO:0000313" key="3">
    <source>
        <dbReference type="Proteomes" id="UP001054902"/>
    </source>
</evidence>
<feature type="compositionally biased region" description="Polar residues" evidence="1">
    <location>
        <begin position="271"/>
        <end position="280"/>
    </location>
</feature>
<feature type="region of interest" description="Disordered" evidence="1">
    <location>
        <begin position="397"/>
        <end position="421"/>
    </location>
</feature>
<feature type="region of interest" description="Disordered" evidence="1">
    <location>
        <begin position="36"/>
        <end position="57"/>
    </location>
</feature>
<organism evidence="2 3">
    <name type="scientific">Chaetoceros tenuissimus</name>
    <dbReference type="NCBI Taxonomy" id="426638"/>
    <lineage>
        <taxon>Eukaryota</taxon>
        <taxon>Sar</taxon>
        <taxon>Stramenopiles</taxon>
        <taxon>Ochrophyta</taxon>
        <taxon>Bacillariophyta</taxon>
        <taxon>Coscinodiscophyceae</taxon>
        <taxon>Chaetocerotophycidae</taxon>
        <taxon>Chaetocerotales</taxon>
        <taxon>Chaetocerotaceae</taxon>
        <taxon>Chaetoceros</taxon>
    </lineage>
</organism>
<feature type="compositionally biased region" description="Polar residues" evidence="1">
    <location>
        <begin position="411"/>
        <end position="421"/>
    </location>
</feature>
<dbReference type="AlphaFoldDB" id="A0AAD3CZA5"/>
<gene>
    <name evidence="2" type="ORF">CTEN210_10141</name>
</gene>
<feature type="compositionally biased region" description="Low complexity" evidence="1">
    <location>
        <begin position="36"/>
        <end position="53"/>
    </location>
</feature>
<protein>
    <submittedName>
        <fullName evidence="2">Uncharacterized protein</fullName>
    </submittedName>
</protein>
<proteinExistence type="predicted"/>
<keyword evidence="3" id="KW-1185">Reference proteome</keyword>
<reference evidence="2 3" key="1">
    <citation type="journal article" date="2021" name="Sci. Rep.">
        <title>The genome of the diatom Chaetoceros tenuissimus carries an ancient integrated fragment of an extant virus.</title>
        <authorList>
            <person name="Hongo Y."/>
            <person name="Kimura K."/>
            <person name="Takaki Y."/>
            <person name="Yoshida Y."/>
            <person name="Baba S."/>
            <person name="Kobayashi G."/>
            <person name="Nagasaki K."/>
            <person name="Hano T."/>
            <person name="Tomaru Y."/>
        </authorList>
    </citation>
    <scope>NUCLEOTIDE SEQUENCE [LARGE SCALE GENOMIC DNA]</scope>
    <source>
        <strain evidence="2 3">NIES-3715</strain>
    </source>
</reference>
<name>A0AAD3CZA5_9STRA</name>
<comment type="caution">
    <text evidence="2">The sequence shown here is derived from an EMBL/GenBank/DDBJ whole genome shotgun (WGS) entry which is preliminary data.</text>
</comment>
<evidence type="ECO:0000256" key="1">
    <source>
        <dbReference type="SAM" id="MobiDB-lite"/>
    </source>
</evidence>